<evidence type="ECO:0000256" key="2">
    <source>
        <dbReference type="ARBA" id="ARBA00023239"/>
    </source>
</evidence>
<dbReference type="GO" id="GO:0003839">
    <property type="term" value="F:gamma-glutamylcyclotransferase activity"/>
    <property type="evidence" value="ECO:0007669"/>
    <property type="project" value="UniProtKB-EC"/>
</dbReference>
<dbReference type="EMBL" id="JAANYQ010000001">
    <property type="protein sequence ID" value="KAF4126970.1"/>
    <property type="molecule type" value="Genomic_DNA"/>
</dbReference>
<dbReference type="RefSeq" id="XP_035325622.1">
    <property type="nucleotide sequence ID" value="XM_035462692.1"/>
</dbReference>
<feature type="transmembrane region" description="Helical" evidence="6">
    <location>
        <begin position="295"/>
        <end position="314"/>
    </location>
</feature>
<evidence type="ECO:0000313" key="7">
    <source>
        <dbReference type="EMBL" id="KAF4126970.1"/>
    </source>
</evidence>
<gene>
    <name evidence="7" type="ORF">GMORB2_0707</name>
</gene>
<dbReference type="AlphaFoldDB" id="A0A9P4Z3D9"/>
<dbReference type="PANTHER" id="PTHR12935">
    <property type="entry name" value="GAMMA-GLUTAMYLCYCLOTRANSFERASE"/>
    <property type="match status" value="1"/>
</dbReference>
<dbReference type="Gene3D" id="3.10.490.10">
    <property type="entry name" value="Gamma-glutamyl cyclotransferase-like"/>
    <property type="match status" value="1"/>
</dbReference>
<feature type="transmembrane region" description="Helical" evidence="6">
    <location>
        <begin position="268"/>
        <end position="289"/>
    </location>
</feature>
<dbReference type="Proteomes" id="UP000749293">
    <property type="component" value="Unassembled WGS sequence"/>
</dbReference>
<reference evidence="7" key="1">
    <citation type="submission" date="2020-03" db="EMBL/GenBank/DDBJ databases">
        <title>Site-based positive gene gene selection in Geosmithia morbida across the United States reveals a broad range of putative effectors and factors for local host and environmental adapation.</title>
        <authorList>
            <person name="Onufrak A."/>
            <person name="Murdoch R.W."/>
            <person name="Gazis R."/>
            <person name="Huff M."/>
            <person name="Staton M."/>
            <person name="Klingeman W."/>
            <person name="Hadziabdic D."/>
        </authorList>
    </citation>
    <scope>NUCLEOTIDE SEQUENCE</scope>
    <source>
        <strain evidence="7">1262</strain>
    </source>
</reference>
<evidence type="ECO:0000256" key="5">
    <source>
        <dbReference type="SAM" id="MobiDB-lite"/>
    </source>
</evidence>
<proteinExistence type="predicted"/>
<name>A0A9P4Z3D9_9HYPO</name>
<accession>A0A9P4Z3D9</accession>
<feature type="binding site" evidence="4">
    <location>
        <begin position="33"/>
        <end position="38"/>
    </location>
    <ligand>
        <name>substrate</name>
    </ligand>
</feature>
<keyword evidence="2" id="KW-0456">Lyase</keyword>
<organism evidence="7 8">
    <name type="scientific">Geosmithia morbida</name>
    <dbReference type="NCBI Taxonomy" id="1094350"/>
    <lineage>
        <taxon>Eukaryota</taxon>
        <taxon>Fungi</taxon>
        <taxon>Dikarya</taxon>
        <taxon>Ascomycota</taxon>
        <taxon>Pezizomycotina</taxon>
        <taxon>Sordariomycetes</taxon>
        <taxon>Hypocreomycetidae</taxon>
        <taxon>Hypocreales</taxon>
        <taxon>Bionectriaceae</taxon>
        <taxon>Geosmithia</taxon>
    </lineage>
</organism>
<dbReference type="InterPro" id="IPR017939">
    <property type="entry name" value="G-Glutamylcylcotransferase"/>
</dbReference>
<keyword evidence="6" id="KW-1133">Transmembrane helix</keyword>
<evidence type="ECO:0000256" key="6">
    <source>
        <dbReference type="SAM" id="Phobius"/>
    </source>
</evidence>
<keyword evidence="6" id="KW-0472">Membrane</keyword>
<dbReference type="GeneID" id="55966937"/>
<feature type="binding site" evidence="4">
    <location>
        <position position="229"/>
    </location>
    <ligand>
        <name>substrate</name>
    </ligand>
</feature>
<evidence type="ECO:0000256" key="4">
    <source>
        <dbReference type="PIRSR" id="PIRSR617939-2"/>
    </source>
</evidence>
<sequence length="330" mass="36366">MPQTSTARLMRATQEFAQATEKTRAEAGDTVLYLAYGSNMCAETFLGKRGVRPLSQVNVSAPTLKLSFNLSGIPYEEPCFANVVIRKKLPKLPDGPKFPSPPPFDPPAYAHGVWDGSLMGVVYEVTREDYAAIIRTEGGGTGYKEIVVPCVPLPPDVSVGDPSPIPELPRPVLARTLYMPYRLTEGGGGDDDDDDDDDGKPTRERPLLARIFGGRQRREPDYAQPSPRYLKLLRDGADEHNLPAAYQRYLGDLQAYRRTTAMQEIGRVVFLASCGPVILTLMALAQATAYRDGTYRPAVATLMNAVFNILWVAYDCIFKPVFGDGERTQE</sequence>
<feature type="region of interest" description="Disordered" evidence="5">
    <location>
        <begin position="183"/>
        <end position="208"/>
    </location>
</feature>
<keyword evidence="8" id="KW-1185">Reference proteome</keyword>
<keyword evidence="6" id="KW-0812">Transmembrane</keyword>
<feature type="compositionally biased region" description="Acidic residues" evidence="5">
    <location>
        <begin position="188"/>
        <end position="198"/>
    </location>
</feature>
<evidence type="ECO:0000256" key="3">
    <source>
        <dbReference type="PIRSR" id="PIRSR617939-1"/>
    </source>
</evidence>
<evidence type="ECO:0000256" key="1">
    <source>
        <dbReference type="ARBA" id="ARBA00012346"/>
    </source>
</evidence>
<protein>
    <recommendedName>
        <fullName evidence="1">gamma-glutamylcyclotransferase</fullName>
        <ecNumber evidence="1">4.3.2.9</ecNumber>
    </recommendedName>
</protein>
<feature type="active site" description="Proton acceptor" evidence="3">
    <location>
        <position position="137"/>
    </location>
</feature>
<dbReference type="EC" id="4.3.2.9" evidence="1"/>
<evidence type="ECO:0000313" key="8">
    <source>
        <dbReference type="Proteomes" id="UP000749293"/>
    </source>
</evidence>
<comment type="caution">
    <text evidence="7">The sequence shown here is derived from an EMBL/GenBank/DDBJ whole genome shotgun (WGS) entry which is preliminary data.</text>
</comment>
<dbReference type="OrthoDB" id="2017317at2759"/>
<dbReference type="PANTHER" id="PTHR12935:SF0">
    <property type="entry name" value="GAMMA-GLUTAMYLCYCLOTRANSFERASE"/>
    <property type="match status" value="1"/>
</dbReference>